<dbReference type="AlphaFoldDB" id="L1IQF7"/>
<protein>
    <recommendedName>
        <fullName evidence="3">Bromo domain-containing protein</fullName>
    </recommendedName>
</protein>
<reference evidence="6" key="2">
    <citation type="submission" date="2012-11" db="EMBL/GenBank/DDBJ databases">
        <authorList>
            <person name="Kuo A."/>
            <person name="Curtis B.A."/>
            <person name="Tanifuji G."/>
            <person name="Burki F."/>
            <person name="Gruber A."/>
            <person name="Irimia M."/>
            <person name="Maruyama S."/>
            <person name="Arias M.C."/>
            <person name="Ball S.G."/>
            <person name="Gile G.H."/>
            <person name="Hirakawa Y."/>
            <person name="Hopkins J.F."/>
            <person name="Rensing S.A."/>
            <person name="Schmutz J."/>
            <person name="Symeonidi A."/>
            <person name="Elias M."/>
            <person name="Eveleigh R.J."/>
            <person name="Herman E.K."/>
            <person name="Klute M.J."/>
            <person name="Nakayama T."/>
            <person name="Obornik M."/>
            <person name="Reyes-Prieto A."/>
            <person name="Armbrust E.V."/>
            <person name="Aves S.J."/>
            <person name="Beiko R.G."/>
            <person name="Coutinho P."/>
            <person name="Dacks J.B."/>
            <person name="Durnford D.G."/>
            <person name="Fast N.M."/>
            <person name="Green B.R."/>
            <person name="Grisdale C."/>
            <person name="Hempe F."/>
            <person name="Henrissat B."/>
            <person name="Hoppner M.P."/>
            <person name="Ishida K.-I."/>
            <person name="Kim E."/>
            <person name="Koreny L."/>
            <person name="Kroth P.G."/>
            <person name="Liu Y."/>
            <person name="Malik S.-B."/>
            <person name="Maier U.G."/>
            <person name="McRose D."/>
            <person name="Mock T."/>
            <person name="Neilson J.A."/>
            <person name="Onodera N.T."/>
            <person name="Poole A.M."/>
            <person name="Pritham E.J."/>
            <person name="Richards T.A."/>
            <person name="Rocap G."/>
            <person name="Roy S.W."/>
            <person name="Sarai C."/>
            <person name="Schaack S."/>
            <person name="Shirato S."/>
            <person name="Slamovits C.H."/>
            <person name="Spencer D.F."/>
            <person name="Suzuki S."/>
            <person name="Worden A.Z."/>
            <person name="Zauner S."/>
            <person name="Barry K."/>
            <person name="Bell C."/>
            <person name="Bharti A.K."/>
            <person name="Crow J.A."/>
            <person name="Grimwood J."/>
            <person name="Kramer R."/>
            <person name="Lindquist E."/>
            <person name="Lucas S."/>
            <person name="Salamov A."/>
            <person name="McFadden G.I."/>
            <person name="Lane C.E."/>
            <person name="Keeling P.J."/>
            <person name="Gray M.W."/>
            <person name="Grigoriev I.V."/>
            <person name="Archibald J.M."/>
        </authorList>
    </citation>
    <scope>NUCLEOTIDE SEQUENCE</scope>
    <source>
        <strain evidence="6">CCMP2712</strain>
    </source>
</reference>
<gene>
    <name evidence="4" type="ORF">GUITHDRAFT_42470</name>
</gene>
<dbReference type="SMART" id="SM00297">
    <property type="entry name" value="BROMO"/>
    <property type="match status" value="1"/>
</dbReference>
<dbReference type="InterPro" id="IPR001487">
    <property type="entry name" value="Bromodomain"/>
</dbReference>
<feature type="non-terminal residue" evidence="4">
    <location>
        <position position="99"/>
    </location>
</feature>
<dbReference type="GO" id="GO:0045944">
    <property type="term" value="P:positive regulation of transcription by RNA polymerase II"/>
    <property type="evidence" value="ECO:0007669"/>
    <property type="project" value="TreeGrafter"/>
</dbReference>
<dbReference type="GO" id="GO:0000123">
    <property type="term" value="C:histone acetyltransferase complex"/>
    <property type="evidence" value="ECO:0007669"/>
    <property type="project" value="TreeGrafter"/>
</dbReference>
<evidence type="ECO:0000313" key="6">
    <source>
        <dbReference type="Proteomes" id="UP000011087"/>
    </source>
</evidence>
<evidence type="ECO:0000313" key="4">
    <source>
        <dbReference type="EMBL" id="EKX38531.1"/>
    </source>
</evidence>
<dbReference type="PROSITE" id="PS50014">
    <property type="entry name" value="BROMODOMAIN_2"/>
    <property type="match status" value="1"/>
</dbReference>
<dbReference type="InterPro" id="IPR036427">
    <property type="entry name" value="Bromodomain-like_sf"/>
</dbReference>
<dbReference type="OMA" id="SAWISDV"/>
<dbReference type="Pfam" id="PF00439">
    <property type="entry name" value="Bromodomain"/>
    <property type="match status" value="1"/>
</dbReference>
<dbReference type="PANTHER" id="PTHR45750:SF3">
    <property type="entry name" value="HISTONE ACETYLTRANSFERASE"/>
    <property type="match status" value="1"/>
</dbReference>
<evidence type="ECO:0000256" key="2">
    <source>
        <dbReference type="PROSITE-ProRule" id="PRU00035"/>
    </source>
</evidence>
<keyword evidence="1 2" id="KW-0103">Bromodomain</keyword>
<dbReference type="GeneID" id="17295263"/>
<dbReference type="STRING" id="905079.L1IQF7"/>
<dbReference type="EMBL" id="JH993047">
    <property type="protein sequence ID" value="EKX38531.1"/>
    <property type="molecule type" value="Genomic_DNA"/>
</dbReference>
<dbReference type="PaxDb" id="55529-EKX38531"/>
<dbReference type="KEGG" id="gtt:GUITHDRAFT_42470"/>
<dbReference type="InterPro" id="IPR037800">
    <property type="entry name" value="GCN5"/>
</dbReference>
<dbReference type="OrthoDB" id="21449at2759"/>
<proteinExistence type="predicted"/>
<sequence length="99" mass="11708">RRRVEDADLGAIIEAFEKHNMSYPFLLPVTRKEAPDYHQIVKKPMSLSMIKARYNNHEYDGKVGMKNFIKDFELIFSNAFTYNRKSSLVYKLAEEVQEF</sequence>
<dbReference type="SUPFAM" id="SSF47370">
    <property type="entry name" value="Bromodomain"/>
    <property type="match status" value="1"/>
</dbReference>
<accession>L1IQF7</accession>
<feature type="domain" description="Bromo" evidence="3">
    <location>
        <begin position="17"/>
        <end position="90"/>
    </location>
</feature>
<dbReference type="Gene3D" id="1.20.920.10">
    <property type="entry name" value="Bromodomain-like"/>
    <property type="match status" value="1"/>
</dbReference>
<dbReference type="GO" id="GO:0010484">
    <property type="term" value="F:histone H3 acetyltransferase activity"/>
    <property type="evidence" value="ECO:0007669"/>
    <property type="project" value="TreeGrafter"/>
</dbReference>
<evidence type="ECO:0000256" key="1">
    <source>
        <dbReference type="ARBA" id="ARBA00023117"/>
    </source>
</evidence>
<dbReference type="RefSeq" id="XP_005825511.1">
    <property type="nucleotide sequence ID" value="XM_005825454.1"/>
</dbReference>
<feature type="non-terminal residue" evidence="4">
    <location>
        <position position="1"/>
    </location>
</feature>
<evidence type="ECO:0000259" key="3">
    <source>
        <dbReference type="PROSITE" id="PS50014"/>
    </source>
</evidence>
<dbReference type="eggNOG" id="KOG1472">
    <property type="taxonomic scope" value="Eukaryota"/>
</dbReference>
<evidence type="ECO:0000313" key="5">
    <source>
        <dbReference type="EnsemblProtists" id="EKX38531"/>
    </source>
</evidence>
<dbReference type="HOGENOM" id="CLU_129458_3_1_1"/>
<dbReference type="Proteomes" id="UP000011087">
    <property type="component" value="Unassembled WGS sequence"/>
</dbReference>
<name>L1IQF7_GUITC</name>
<reference evidence="4 6" key="1">
    <citation type="journal article" date="2012" name="Nature">
        <title>Algal genomes reveal evolutionary mosaicism and the fate of nucleomorphs.</title>
        <authorList>
            <consortium name="DOE Joint Genome Institute"/>
            <person name="Curtis B.A."/>
            <person name="Tanifuji G."/>
            <person name="Burki F."/>
            <person name="Gruber A."/>
            <person name="Irimia M."/>
            <person name="Maruyama S."/>
            <person name="Arias M.C."/>
            <person name="Ball S.G."/>
            <person name="Gile G.H."/>
            <person name="Hirakawa Y."/>
            <person name="Hopkins J.F."/>
            <person name="Kuo A."/>
            <person name="Rensing S.A."/>
            <person name="Schmutz J."/>
            <person name="Symeonidi A."/>
            <person name="Elias M."/>
            <person name="Eveleigh R.J."/>
            <person name="Herman E.K."/>
            <person name="Klute M.J."/>
            <person name="Nakayama T."/>
            <person name="Obornik M."/>
            <person name="Reyes-Prieto A."/>
            <person name="Armbrust E.V."/>
            <person name="Aves S.J."/>
            <person name="Beiko R.G."/>
            <person name="Coutinho P."/>
            <person name="Dacks J.B."/>
            <person name="Durnford D.G."/>
            <person name="Fast N.M."/>
            <person name="Green B.R."/>
            <person name="Grisdale C.J."/>
            <person name="Hempel F."/>
            <person name="Henrissat B."/>
            <person name="Hoppner M.P."/>
            <person name="Ishida K."/>
            <person name="Kim E."/>
            <person name="Koreny L."/>
            <person name="Kroth P.G."/>
            <person name="Liu Y."/>
            <person name="Malik S.B."/>
            <person name="Maier U.G."/>
            <person name="McRose D."/>
            <person name="Mock T."/>
            <person name="Neilson J.A."/>
            <person name="Onodera N.T."/>
            <person name="Poole A.M."/>
            <person name="Pritham E.J."/>
            <person name="Richards T.A."/>
            <person name="Rocap G."/>
            <person name="Roy S.W."/>
            <person name="Sarai C."/>
            <person name="Schaack S."/>
            <person name="Shirato S."/>
            <person name="Slamovits C.H."/>
            <person name="Spencer D.F."/>
            <person name="Suzuki S."/>
            <person name="Worden A.Z."/>
            <person name="Zauner S."/>
            <person name="Barry K."/>
            <person name="Bell C."/>
            <person name="Bharti A.K."/>
            <person name="Crow J.A."/>
            <person name="Grimwood J."/>
            <person name="Kramer R."/>
            <person name="Lindquist E."/>
            <person name="Lucas S."/>
            <person name="Salamov A."/>
            <person name="McFadden G.I."/>
            <person name="Lane C.E."/>
            <person name="Keeling P.J."/>
            <person name="Gray M.W."/>
            <person name="Grigoriev I.V."/>
            <person name="Archibald J.M."/>
        </authorList>
    </citation>
    <scope>NUCLEOTIDE SEQUENCE</scope>
    <source>
        <strain evidence="4 6">CCMP2712</strain>
    </source>
</reference>
<dbReference type="EnsemblProtists" id="EKX38531">
    <property type="protein sequence ID" value="EKX38531"/>
    <property type="gene ID" value="GUITHDRAFT_42470"/>
</dbReference>
<keyword evidence="6" id="KW-1185">Reference proteome</keyword>
<reference evidence="5" key="3">
    <citation type="submission" date="2016-03" db="UniProtKB">
        <authorList>
            <consortium name="EnsemblProtists"/>
        </authorList>
    </citation>
    <scope>IDENTIFICATION</scope>
</reference>
<dbReference type="PRINTS" id="PR00503">
    <property type="entry name" value="BROMODOMAIN"/>
</dbReference>
<dbReference type="PANTHER" id="PTHR45750">
    <property type="entry name" value="GH11602P"/>
    <property type="match status" value="1"/>
</dbReference>
<organism evidence="4">
    <name type="scientific">Guillardia theta (strain CCMP2712)</name>
    <name type="common">Cryptophyte</name>
    <dbReference type="NCBI Taxonomy" id="905079"/>
    <lineage>
        <taxon>Eukaryota</taxon>
        <taxon>Cryptophyceae</taxon>
        <taxon>Pyrenomonadales</taxon>
        <taxon>Geminigeraceae</taxon>
        <taxon>Guillardia</taxon>
    </lineage>
</organism>